<proteinExistence type="predicted"/>
<gene>
    <name evidence="1" type="ORF">VFH_IV191360</name>
</gene>
<evidence type="ECO:0000313" key="2">
    <source>
        <dbReference type="Proteomes" id="UP001157006"/>
    </source>
</evidence>
<reference evidence="1 2" key="1">
    <citation type="submission" date="2023-01" db="EMBL/GenBank/DDBJ databases">
        <authorList>
            <person name="Kreplak J."/>
        </authorList>
    </citation>
    <scope>NUCLEOTIDE SEQUENCE [LARGE SCALE GENOMIC DNA]</scope>
</reference>
<dbReference type="AlphaFoldDB" id="A0AAV1ALS1"/>
<organism evidence="1 2">
    <name type="scientific">Vicia faba</name>
    <name type="common">Broad bean</name>
    <name type="synonym">Faba vulgaris</name>
    <dbReference type="NCBI Taxonomy" id="3906"/>
    <lineage>
        <taxon>Eukaryota</taxon>
        <taxon>Viridiplantae</taxon>
        <taxon>Streptophyta</taxon>
        <taxon>Embryophyta</taxon>
        <taxon>Tracheophyta</taxon>
        <taxon>Spermatophyta</taxon>
        <taxon>Magnoliopsida</taxon>
        <taxon>eudicotyledons</taxon>
        <taxon>Gunneridae</taxon>
        <taxon>Pentapetalae</taxon>
        <taxon>rosids</taxon>
        <taxon>fabids</taxon>
        <taxon>Fabales</taxon>
        <taxon>Fabaceae</taxon>
        <taxon>Papilionoideae</taxon>
        <taxon>50 kb inversion clade</taxon>
        <taxon>NPAAA clade</taxon>
        <taxon>Hologalegina</taxon>
        <taxon>IRL clade</taxon>
        <taxon>Fabeae</taxon>
        <taxon>Vicia</taxon>
    </lineage>
</organism>
<dbReference type="Proteomes" id="UP001157006">
    <property type="component" value="Chromosome 4"/>
</dbReference>
<keyword evidence="2" id="KW-1185">Reference proteome</keyword>
<protein>
    <submittedName>
        <fullName evidence="1">Uncharacterized protein</fullName>
    </submittedName>
</protein>
<evidence type="ECO:0000313" key="1">
    <source>
        <dbReference type="EMBL" id="CAI8610626.1"/>
    </source>
</evidence>
<accession>A0AAV1ALS1</accession>
<sequence>MFCFSLSNRHMYLFLLHHLLRSNSVMAPLSSSQRRSKRFISASPLLRHLSYRPETLQVWLWMRTEMTRDNMADFGVAWTGLDRRAMLVFILVFWDNKILVLTDFGRRISVDKVKVVASIMLKIWIAWT</sequence>
<dbReference type="EMBL" id="OX451739">
    <property type="protein sequence ID" value="CAI8610626.1"/>
    <property type="molecule type" value="Genomic_DNA"/>
</dbReference>
<name>A0AAV1ALS1_VICFA</name>